<protein>
    <submittedName>
        <fullName evidence="1">Uncharacterized protein</fullName>
    </submittedName>
</protein>
<dbReference type="EMBL" id="JABSTQ010009581">
    <property type="protein sequence ID" value="KAG0427920.1"/>
    <property type="molecule type" value="Genomic_DNA"/>
</dbReference>
<gene>
    <name evidence="1" type="ORF">HPB47_025064</name>
</gene>
<sequence length="337" mass="38766">MGLKYQTAGLVSNERVEARSWSGSGSVATGTHQKADGISGPSAFLPAHETKAVSVARAHEGNHQHTARQTPAEDEMREGHSRPKETRKFFPVSDIATKKPEKQKLPEVPETLLKRRKQRALSKVKQLQNAIKQRKANRTKRLEIFKRAEQYVKEYRRQERDTIRLKRVARNKGNFYVPAEPKLAVVIRIRGVNGVSPKPRKVLQLLRLRQINNATFVKLNKATVNMLRIAEPYITWGYLKIHTSLLLIATNVFEQQELLTKGCLAKRKRKKGIICVEDLIHELYTVGPNFKKANNFLWHFKLNTPRGGWRKKTNHYSEGGDFGNREDLINRLLRRMI</sequence>
<name>A0AC60Q308_IXOPE</name>
<proteinExistence type="predicted"/>
<organism evidence="1 2">
    <name type="scientific">Ixodes persulcatus</name>
    <name type="common">Taiga tick</name>
    <dbReference type="NCBI Taxonomy" id="34615"/>
    <lineage>
        <taxon>Eukaryota</taxon>
        <taxon>Metazoa</taxon>
        <taxon>Ecdysozoa</taxon>
        <taxon>Arthropoda</taxon>
        <taxon>Chelicerata</taxon>
        <taxon>Arachnida</taxon>
        <taxon>Acari</taxon>
        <taxon>Parasitiformes</taxon>
        <taxon>Ixodida</taxon>
        <taxon>Ixodoidea</taxon>
        <taxon>Ixodidae</taxon>
        <taxon>Ixodinae</taxon>
        <taxon>Ixodes</taxon>
    </lineage>
</organism>
<dbReference type="Proteomes" id="UP000805193">
    <property type="component" value="Unassembled WGS sequence"/>
</dbReference>
<evidence type="ECO:0000313" key="2">
    <source>
        <dbReference type="Proteomes" id="UP000805193"/>
    </source>
</evidence>
<keyword evidence="2" id="KW-1185">Reference proteome</keyword>
<comment type="caution">
    <text evidence="1">The sequence shown here is derived from an EMBL/GenBank/DDBJ whole genome shotgun (WGS) entry which is preliminary data.</text>
</comment>
<accession>A0AC60Q308</accession>
<reference evidence="1 2" key="1">
    <citation type="journal article" date="2020" name="Cell">
        <title>Large-Scale Comparative Analyses of Tick Genomes Elucidate Their Genetic Diversity and Vector Capacities.</title>
        <authorList>
            <consortium name="Tick Genome and Microbiome Consortium (TIGMIC)"/>
            <person name="Jia N."/>
            <person name="Wang J."/>
            <person name="Shi W."/>
            <person name="Du L."/>
            <person name="Sun Y."/>
            <person name="Zhan W."/>
            <person name="Jiang J.F."/>
            <person name="Wang Q."/>
            <person name="Zhang B."/>
            <person name="Ji P."/>
            <person name="Bell-Sakyi L."/>
            <person name="Cui X.M."/>
            <person name="Yuan T.T."/>
            <person name="Jiang B.G."/>
            <person name="Yang W.F."/>
            <person name="Lam T.T."/>
            <person name="Chang Q.C."/>
            <person name="Ding S.J."/>
            <person name="Wang X.J."/>
            <person name="Zhu J.G."/>
            <person name="Ruan X.D."/>
            <person name="Zhao L."/>
            <person name="Wei J.T."/>
            <person name="Ye R.Z."/>
            <person name="Que T.C."/>
            <person name="Du C.H."/>
            <person name="Zhou Y.H."/>
            <person name="Cheng J.X."/>
            <person name="Dai P.F."/>
            <person name="Guo W.B."/>
            <person name="Han X.H."/>
            <person name="Huang E.J."/>
            <person name="Li L.F."/>
            <person name="Wei W."/>
            <person name="Gao Y.C."/>
            <person name="Liu J.Z."/>
            <person name="Shao H.Z."/>
            <person name="Wang X."/>
            <person name="Wang C.C."/>
            <person name="Yang T.C."/>
            <person name="Huo Q.B."/>
            <person name="Li W."/>
            <person name="Chen H.Y."/>
            <person name="Chen S.E."/>
            <person name="Zhou L.G."/>
            <person name="Ni X.B."/>
            <person name="Tian J.H."/>
            <person name="Sheng Y."/>
            <person name="Liu T."/>
            <person name="Pan Y.S."/>
            <person name="Xia L.Y."/>
            <person name="Li J."/>
            <person name="Zhao F."/>
            <person name="Cao W.C."/>
        </authorList>
    </citation>
    <scope>NUCLEOTIDE SEQUENCE [LARGE SCALE GENOMIC DNA]</scope>
    <source>
        <strain evidence="1">Iper-2018</strain>
    </source>
</reference>
<evidence type="ECO:0000313" key="1">
    <source>
        <dbReference type="EMBL" id="KAG0427920.1"/>
    </source>
</evidence>